<dbReference type="SUPFAM" id="SSF81901">
    <property type="entry name" value="HCP-like"/>
    <property type="match status" value="1"/>
</dbReference>
<evidence type="ECO:0000256" key="1">
    <source>
        <dbReference type="SAM" id="MobiDB-lite"/>
    </source>
</evidence>
<gene>
    <name evidence="2" type="ORF">METBIDRAFT_40976</name>
</gene>
<dbReference type="GO" id="GO:0010972">
    <property type="term" value="P:negative regulation of G2/M transition of mitotic cell cycle"/>
    <property type="evidence" value="ECO:0007669"/>
    <property type="project" value="TreeGrafter"/>
</dbReference>
<dbReference type="AlphaFoldDB" id="A0A1A0HCH2"/>
<comment type="caution">
    <text evidence="2">The sequence shown here is derived from an EMBL/GenBank/DDBJ whole genome shotgun (WGS) entry which is preliminary data.</text>
</comment>
<feature type="region of interest" description="Disordered" evidence="1">
    <location>
        <begin position="228"/>
        <end position="261"/>
    </location>
</feature>
<feature type="compositionally biased region" description="Polar residues" evidence="1">
    <location>
        <begin position="248"/>
        <end position="258"/>
    </location>
</feature>
<evidence type="ECO:0000313" key="2">
    <source>
        <dbReference type="EMBL" id="OBA21608.1"/>
    </source>
</evidence>
<accession>A0A1A0HCH2</accession>
<feature type="compositionally biased region" description="Basic and acidic residues" evidence="1">
    <location>
        <begin position="1"/>
        <end position="15"/>
    </location>
</feature>
<keyword evidence="3" id="KW-1185">Reference proteome</keyword>
<organism evidence="2 3">
    <name type="scientific">Metschnikowia bicuspidata var. bicuspidata NRRL YB-4993</name>
    <dbReference type="NCBI Taxonomy" id="869754"/>
    <lineage>
        <taxon>Eukaryota</taxon>
        <taxon>Fungi</taxon>
        <taxon>Dikarya</taxon>
        <taxon>Ascomycota</taxon>
        <taxon>Saccharomycotina</taxon>
        <taxon>Pichiomycetes</taxon>
        <taxon>Metschnikowiaceae</taxon>
        <taxon>Metschnikowia</taxon>
    </lineage>
</organism>
<dbReference type="OrthoDB" id="2148946at2759"/>
<dbReference type="Gene3D" id="1.25.40.10">
    <property type="entry name" value="Tetratricopeptide repeat domain"/>
    <property type="match status" value="1"/>
</dbReference>
<evidence type="ECO:0008006" key="4">
    <source>
        <dbReference type="Google" id="ProtNLM"/>
    </source>
</evidence>
<dbReference type="PANTHER" id="PTHR43628:SF11">
    <property type="entry name" value="PROTEIN DSF2"/>
    <property type="match status" value="1"/>
</dbReference>
<dbReference type="Proteomes" id="UP000092555">
    <property type="component" value="Unassembled WGS sequence"/>
</dbReference>
<reference evidence="2 3" key="1">
    <citation type="submission" date="2016-05" db="EMBL/GenBank/DDBJ databases">
        <title>Comparative genomics of biotechnologically important yeasts.</title>
        <authorList>
            <consortium name="DOE Joint Genome Institute"/>
            <person name="Riley R."/>
            <person name="Haridas S."/>
            <person name="Wolfe K.H."/>
            <person name="Lopes M.R."/>
            <person name="Hittinger C.T."/>
            <person name="Goker M."/>
            <person name="Salamov A."/>
            <person name="Wisecaver J."/>
            <person name="Long T.M."/>
            <person name="Aerts A.L."/>
            <person name="Barry K."/>
            <person name="Choi C."/>
            <person name="Clum A."/>
            <person name="Coughlan A.Y."/>
            <person name="Deshpande S."/>
            <person name="Douglass A.P."/>
            <person name="Hanson S.J."/>
            <person name="Klenk H.-P."/>
            <person name="LaButti K."/>
            <person name="Lapidus A."/>
            <person name="Lindquist E."/>
            <person name="Lipzen A."/>
            <person name="Meier-kolthoff J.P."/>
            <person name="Ohm R.A."/>
            <person name="Otillar R.P."/>
            <person name="Pangilinan J."/>
            <person name="Peng Y."/>
            <person name="Rokas A."/>
            <person name="Rosa C.A."/>
            <person name="Scheuner C."/>
            <person name="Sibirny A.A."/>
            <person name="Slot J.C."/>
            <person name="Stielow J.B."/>
            <person name="Sun H."/>
            <person name="Kurtzman C.P."/>
            <person name="Blackwell M."/>
            <person name="Grigoriev I.V."/>
            <person name="Jeffries T.W."/>
        </authorList>
    </citation>
    <scope>NUCLEOTIDE SEQUENCE [LARGE SCALE GENOMIC DNA]</scope>
    <source>
        <strain evidence="2 3">NRRL YB-4993</strain>
    </source>
</reference>
<dbReference type="GO" id="GO:0032153">
    <property type="term" value="C:cell division site"/>
    <property type="evidence" value="ECO:0007669"/>
    <property type="project" value="TreeGrafter"/>
</dbReference>
<dbReference type="RefSeq" id="XP_018712118.1">
    <property type="nucleotide sequence ID" value="XM_018857337.1"/>
</dbReference>
<dbReference type="InterPro" id="IPR011990">
    <property type="entry name" value="TPR-like_helical_dom_sf"/>
</dbReference>
<dbReference type="InterPro" id="IPR052945">
    <property type="entry name" value="Mitotic_Regulator"/>
</dbReference>
<feature type="region of interest" description="Disordered" evidence="1">
    <location>
        <begin position="147"/>
        <end position="174"/>
    </location>
</feature>
<name>A0A1A0HCH2_9ASCO</name>
<proteinExistence type="predicted"/>
<feature type="region of interest" description="Disordered" evidence="1">
    <location>
        <begin position="1"/>
        <end position="55"/>
    </location>
</feature>
<feature type="compositionally biased region" description="Basic and acidic residues" evidence="1">
    <location>
        <begin position="46"/>
        <end position="55"/>
    </location>
</feature>
<protein>
    <recommendedName>
        <fullName evidence="4">HCP-like protein</fullName>
    </recommendedName>
</protein>
<evidence type="ECO:0000313" key="3">
    <source>
        <dbReference type="Proteomes" id="UP000092555"/>
    </source>
</evidence>
<dbReference type="EMBL" id="LXTC01000003">
    <property type="protein sequence ID" value="OBA21608.1"/>
    <property type="molecule type" value="Genomic_DNA"/>
</dbReference>
<sequence length="527" mass="58126">MAPNGHSDDAARGEHVFSPLHRLQAHLSRDRRSSSAQTQPHPVESPLDRDLSVRRGSEGFDNESVYSFDSVSTSGRLLDRLDLDLDDYAESEGSLRRRESAALMHSAGRFCDLPSDELNPGLSVDLRQIPIRANSALGLDRVRSLKRQPPARTLSQNNRLPVQSGPGNLVQPRKNSSYDSLLVDIASRQNSVSSLTDIAPPNVQNMLSKLGTLRSQQKLPTYSPILESTSEFSSPGRAASAAFPPITHSRSTESQPLVSLSGERKISLSSVDSNSSRESSDPIFNATYKFDPSIDASTRNALVISAQGNHREASYQLHTLANSPYNYPKAMYLYAKALKIGQGVKINEAHCIKWLCRCILTSYIAETSDPSSSTFTSYVSKLANLLPETLLDIVKINLAGENHDPFELMKSFQNLSPAAINKIRQLNSSDKNVVGGAYFLLGESLLKGQGVAQKDETTGRFLLAKSASLAYADAMANLGELWCVKTKQYKKDYHMSSAWFRLGVFFGKEDIGNSWIYKSKYLEQKKK</sequence>
<dbReference type="STRING" id="869754.A0A1A0HCH2"/>
<dbReference type="GeneID" id="30030313"/>
<dbReference type="PANTHER" id="PTHR43628">
    <property type="entry name" value="ACTIVATOR OF C KINASE PROTEIN 1-RELATED"/>
    <property type="match status" value="1"/>
</dbReference>